<feature type="region of interest" description="Disordered" evidence="1">
    <location>
        <begin position="1"/>
        <end position="21"/>
    </location>
</feature>
<dbReference type="EMBL" id="ASHM01025067">
    <property type="protein sequence ID" value="PNX72756.1"/>
    <property type="molecule type" value="Genomic_DNA"/>
</dbReference>
<evidence type="ECO:0000313" key="2">
    <source>
        <dbReference type="EMBL" id="PNX72756.1"/>
    </source>
</evidence>
<feature type="compositionally biased region" description="Basic and acidic residues" evidence="1">
    <location>
        <begin position="7"/>
        <end position="16"/>
    </location>
</feature>
<reference evidence="2 3" key="2">
    <citation type="journal article" date="2017" name="Front. Plant Sci.">
        <title>Gene Classification and Mining of Molecular Markers Useful in Red Clover (Trifolium pratense) Breeding.</title>
        <authorList>
            <person name="Istvanek J."/>
            <person name="Dluhosova J."/>
            <person name="Dluhos P."/>
            <person name="Patkova L."/>
            <person name="Nedelnik J."/>
            <person name="Repkova J."/>
        </authorList>
    </citation>
    <scope>NUCLEOTIDE SEQUENCE [LARGE SCALE GENOMIC DNA]</scope>
    <source>
        <strain evidence="3">cv. Tatra</strain>
        <tissue evidence="2">Young leaves</tissue>
    </source>
</reference>
<sequence length="81" mass="8920">MSSLELELSKENKFMEESESEELTLDGSVDFNGRPAIRAKSGRWGAGIIILYFERRCGVRSLVDLGSMACSCSGHFALSDK</sequence>
<name>A0A2K3L2M0_TRIPR</name>
<evidence type="ECO:0000256" key="1">
    <source>
        <dbReference type="SAM" id="MobiDB-lite"/>
    </source>
</evidence>
<organism evidence="2 3">
    <name type="scientific">Trifolium pratense</name>
    <name type="common">Red clover</name>
    <dbReference type="NCBI Taxonomy" id="57577"/>
    <lineage>
        <taxon>Eukaryota</taxon>
        <taxon>Viridiplantae</taxon>
        <taxon>Streptophyta</taxon>
        <taxon>Embryophyta</taxon>
        <taxon>Tracheophyta</taxon>
        <taxon>Spermatophyta</taxon>
        <taxon>Magnoliopsida</taxon>
        <taxon>eudicotyledons</taxon>
        <taxon>Gunneridae</taxon>
        <taxon>Pentapetalae</taxon>
        <taxon>rosids</taxon>
        <taxon>fabids</taxon>
        <taxon>Fabales</taxon>
        <taxon>Fabaceae</taxon>
        <taxon>Papilionoideae</taxon>
        <taxon>50 kb inversion clade</taxon>
        <taxon>NPAAA clade</taxon>
        <taxon>Hologalegina</taxon>
        <taxon>IRL clade</taxon>
        <taxon>Trifolieae</taxon>
        <taxon>Trifolium</taxon>
    </lineage>
</organism>
<dbReference type="Proteomes" id="UP000236291">
    <property type="component" value="Unassembled WGS sequence"/>
</dbReference>
<evidence type="ECO:0000313" key="3">
    <source>
        <dbReference type="Proteomes" id="UP000236291"/>
    </source>
</evidence>
<accession>A0A2K3L2M0</accession>
<protein>
    <submittedName>
        <fullName evidence="2">Nitrate transporter</fullName>
    </submittedName>
</protein>
<reference evidence="2 3" key="1">
    <citation type="journal article" date="2014" name="Am. J. Bot.">
        <title>Genome assembly and annotation for red clover (Trifolium pratense; Fabaceae).</title>
        <authorList>
            <person name="Istvanek J."/>
            <person name="Jaros M."/>
            <person name="Krenek A."/>
            <person name="Repkova J."/>
        </authorList>
    </citation>
    <scope>NUCLEOTIDE SEQUENCE [LARGE SCALE GENOMIC DNA]</scope>
    <source>
        <strain evidence="3">cv. Tatra</strain>
        <tissue evidence="2">Young leaves</tissue>
    </source>
</reference>
<proteinExistence type="predicted"/>
<dbReference type="AlphaFoldDB" id="A0A2K3L2M0"/>
<gene>
    <name evidence="2" type="ORF">L195_g028651</name>
</gene>
<comment type="caution">
    <text evidence="2">The sequence shown here is derived from an EMBL/GenBank/DDBJ whole genome shotgun (WGS) entry which is preliminary data.</text>
</comment>